<gene>
    <name evidence="1" type="ORF">G9U52_29110</name>
</gene>
<name>A0ABX0JG63_9BACL</name>
<reference evidence="1" key="1">
    <citation type="submission" date="2020-03" db="EMBL/GenBank/DDBJ databases">
        <title>Draft sequencing of Paenibacilllus sp. S3N08.</title>
        <authorList>
            <person name="Kim D.-U."/>
        </authorList>
    </citation>
    <scope>NUCLEOTIDE SEQUENCE</scope>
    <source>
        <strain evidence="1">S3N08</strain>
    </source>
</reference>
<proteinExistence type="predicted"/>
<dbReference type="Proteomes" id="UP001165962">
    <property type="component" value="Unassembled WGS sequence"/>
</dbReference>
<evidence type="ECO:0000313" key="1">
    <source>
        <dbReference type="EMBL" id="NHN33882.1"/>
    </source>
</evidence>
<keyword evidence="2" id="KW-1185">Reference proteome</keyword>
<dbReference type="RefSeq" id="WP_166154265.1">
    <property type="nucleotide sequence ID" value="NZ_JAAOIW010000014.1"/>
</dbReference>
<comment type="caution">
    <text evidence="1">The sequence shown here is derived from an EMBL/GenBank/DDBJ whole genome shotgun (WGS) entry which is preliminary data.</text>
</comment>
<dbReference type="SUPFAM" id="SSF53756">
    <property type="entry name" value="UDP-Glycosyltransferase/glycogen phosphorylase"/>
    <property type="match status" value="1"/>
</dbReference>
<dbReference type="EMBL" id="JAAOIW010000014">
    <property type="protein sequence ID" value="NHN33882.1"/>
    <property type="molecule type" value="Genomic_DNA"/>
</dbReference>
<accession>A0ABX0JG63</accession>
<protein>
    <submittedName>
        <fullName evidence="1">Uncharacterized protein</fullName>
    </submittedName>
</protein>
<evidence type="ECO:0000313" key="2">
    <source>
        <dbReference type="Proteomes" id="UP001165962"/>
    </source>
</evidence>
<organism evidence="1 2">
    <name type="scientific">Paenibacillus agricola</name>
    <dbReference type="NCBI Taxonomy" id="2716264"/>
    <lineage>
        <taxon>Bacteria</taxon>
        <taxon>Bacillati</taxon>
        <taxon>Bacillota</taxon>
        <taxon>Bacilli</taxon>
        <taxon>Bacillales</taxon>
        <taxon>Paenibacillaceae</taxon>
        <taxon>Paenibacillus</taxon>
    </lineage>
</organism>
<sequence length="355" mass="40450">MMRWKPFKKFGWKEASSLNMRHILFLAHDPGGCDVTRPVFNRLKEQDKPANYFCVGPAAVLLQEYAITEIDLFQYLSQQLELGNIAVLVTGTSWGTDAELRAIRLCQSYNVSTISILDYWSNYSMRLMDQSNDRITPDFYIVMDELAKQEAIKDGVSDSIIRVLGHPGLDVYIHNDHEQKNEIYGVVNANILFLSQPLSLLYNDALGYTEYSVLESLINAANEADMKIHVKFHPKDDLSFKEKYQLLAVEGDLLHLVPKYELIIGMSSMALLHAVLMGKTTVSYQPNLRKADMSITNKLGLSAQIHEYVELVHYLSNFSLISRKKRPNGTHIWLDGKSTERVALFIEDVFHNGKN</sequence>